<dbReference type="EMBL" id="JBIRPU010000001">
    <property type="protein sequence ID" value="MFI0791589.1"/>
    <property type="molecule type" value="Genomic_DNA"/>
</dbReference>
<reference evidence="1 2" key="1">
    <citation type="submission" date="2024-10" db="EMBL/GenBank/DDBJ databases">
        <title>The Natural Products Discovery Center: Release of the First 8490 Sequenced Strains for Exploring Actinobacteria Biosynthetic Diversity.</title>
        <authorList>
            <person name="Kalkreuter E."/>
            <person name="Kautsar S.A."/>
            <person name="Yang D."/>
            <person name="Bader C.D."/>
            <person name="Teijaro C.N."/>
            <person name="Fluegel L."/>
            <person name="Davis C.M."/>
            <person name="Simpson J.R."/>
            <person name="Lauterbach L."/>
            <person name="Steele A.D."/>
            <person name="Gui C."/>
            <person name="Meng S."/>
            <person name="Li G."/>
            <person name="Viehrig K."/>
            <person name="Ye F."/>
            <person name="Su P."/>
            <person name="Kiefer A.F."/>
            <person name="Nichols A."/>
            <person name="Cepeda A.J."/>
            <person name="Yan W."/>
            <person name="Fan B."/>
            <person name="Jiang Y."/>
            <person name="Adhikari A."/>
            <person name="Zheng C.-J."/>
            <person name="Schuster L."/>
            <person name="Cowan T.M."/>
            <person name="Smanski M.J."/>
            <person name="Chevrette M.G."/>
            <person name="De Carvalho L.P.S."/>
            <person name="Shen B."/>
        </authorList>
    </citation>
    <scope>NUCLEOTIDE SEQUENCE [LARGE SCALE GENOMIC DNA]</scope>
    <source>
        <strain evidence="1 2">NPDC021253</strain>
    </source>
</reference>
<protein>
    <recommendedName>
        <fullName evidence="3">Post-SET domain-containing protein</fullName>
    </recommendedName>
</protein>
<dbReference type="Proteomes" id="UP001611075">
    <property type="component" value="Unassembled WGS sequence"/>
</dbReference>
<organism evidence="1 2">
    <name type="scientific">Micromonospora rubida</name>
    <dbReference type="NCBI Taxonomy" id="2697657"/>
    <lineage>
        <taxon>Bacteria</taxon>
        <taxon>Bacillati</taxon>
        <taxon>Actinomycetota</taxon>
        <taxon>Actinomycetes</taxon>
        <taxon>Micromonosporales</taxon>
        <taxon>Micromonosporaceae</taxon>
        <taxon>Micromonospora</taxon>
    </lineage>
</organism>
<sequence length="191" mass="19638">MDATSATLIAVNATGACGGIEAVRPGPGGGQSAAATAGVLVSSLNSSRMVNLAIDVYRTHPAAPQGCGCGRPACRSRLHAMKIFAAMVGGTSLPDHLYPLWGLLACKGCGLPLCPLESADGRRCYRSPCGCRMNLVEAATAERLTYGALDRCGLAPAKGVPESAWGALFARELAYVRVGAAPEDLVLVRHT</sequence>
<evidence type="ECO:0000313" key="1">
    <source>
        <dbReference type="EMBL" id="MFI0791589.1"/>
    </source>
</evidence>
<name>A0ABW7SF72_9ACTN</name>
<evidence type="ECO:0000313" key="2">
    <source>
        <dbReference type="Proteomes" id="UP001611075"/>
    </source>
</evidence>
<keyword evidence="2" id="KW-1185">Reference proteome</keyword>
<evidence type="ECO:0008006" key="3">
    <source>
        <dbReference type="Google" id="ProtNLM"/>
    </source>
</evidence>
<proteinExistence type="predicted"/>
<comment type="caution">
    <text evidence="1">The sequence shown here is derived from an EMBL/GenBank/DDBJ whole genome shotgun (WGS) entry which is preliminary data.</text>
</comment>
<gene>
    <name evidence="1" type="ORF">ACH4OY_02635</name>
</gene>
<dbReference type="RefSeq" id="WP_396676263.1">
    <property type="nucleotide sequence ID" value="NZ_JBIRPU010000001.1"/>
</dbReference>
<accession>A0ABW7SF72</accession>